<sequence>MSGITQESRKHILDVLRNERNEIQKLLKQKSSGSQKRISQDKQKEQIVIQDQAEEQSNLFQQQNLFNQIPSNSNSKRNSILSEEGDQNQQGSEHNSDSNNFSAQNYNYTFNKYHNQILLDQMKLSKEQIEENQRYLNRDMVEQDQELEEDDDEDELNEVNNQNHYNQEQYSQEDDHNQYQNSYSQNTSNNQHLEYENQQQYSQYGDQYQDEQNYNQIKRDNFFQVENVQNRQKSQNQNKQNKNSQQRNNNNQQKYFISDKPVKNQDSLRVNKSHQDLTHNKKGSNEQVKTAKNTVKDLKSKLLNLKEQKDKKQKELIQHRIEDQDKKKHEHTFHAQCKLSNEQELLRKNIHKDPLTEEERCSAWLRLYDDKKQFHEQNEQEKKRIEETRIITNCQKSPEINLLSKVIAENKNKENNLPVEERLNLEAIKYRQKIQKQQQEKQVKETEDLTFKPQIYSQPLQQKPPIYERFTEIAKKKQDIIHQLKLKEQSMFQPQINPKSAEIAETKINNKDVAERLNQEFFEQQKRKEKLQTQIYEEVNKECKFHPQTNPASIQIAKQLPLYDGRADVVQRQQVLEKQSRDKKQRVAQELEKDKCSFKPEINQISEIIVYENQGRLTETQDQKIERMYKKEIEMRKMKNDQRQKEYESQMTFTPSINEVSRYIVNDKSRDLDELAYNYTGKMHIKMLQEEKEFEKMKECSFYPSTSQSIKYMHVPAYYNQEKCHKSVKMEVQIKEKKLREQKKQYINKELKECTFTPTINKNKKVDKKQNIDRVKGLENFLQNKDRAERQKQERIHKEDQVFNLHKRYDTETRQSKTKPQPFKLSHYNKQQQSVQ</sequence>
<dbReference type="AlphaFoldDB" id="Q23FN9"/>
<keyword evidence="1" id="KW-0175">Coiled coil</keyword>
<dbReference type="OrthoDB" id="439158at2759"/>
<name>Q23FN9_TETTS</name>
<feature type="region of interest" description="Disordered" evidence="2">
    <location>
        <begin position="69"/>
        <end position="103"/>
    </location>
</feature>
<dbReference type="HOGENOM" id="CLU_341818_0_0_1"/>
<dbReference type="eggNOG" id="ENOG502S3XU">
    <property type="taxonomic scope" value="Eukaryota"/>
</dbReference>
<keyword evidence="4" id="KW-1185">Reference proteome</keyword>
<reference evidence="4" key="1">
    <citation type="journal article" date="2006" name="PLoS Biol.">
        <title>Macronuclear genome sequence of the ciliate Tetrahymena thermophila, a model eukaryote.</title>
        <authorList>
            <person name="Eisen J.A."/>
            <person name="Coyne R.S."/>
            <person name="Wu M."/>
            <person name="Wu D."/>
            <person name="Thiagarajan M."/>
            <person name="Wortman J.R."/>
            <person name="Badger J.H."/>
            <person name="Ren Q."/>
            <person name="Amedeo P."/>
            <person name="Jones K.M."/>
            <person name="Tallon L.J."/>
            <person name="Delcher A.L."/>
            <person name="Salzberg S.L."/>
            <person name="Silva J.C."/>
            <person name="Haas B.J."/>
            <person name="Majoros W.H."/>
            <person name="Farzad M."/>
            <person name="Carlton J.M."/>
            <person name="Smith R.K. Jr."/>
            <person name="Garg J."/>
            <person name="Pearlman R.E."/>
            <person name="Karrer K.M."/>
            <person name="Sun L."/>
            <person name="Manning G."/>
            <person name="Elde N.C."/>
            <person name="Turkewitz A.P."/>
            <person name="Asai D.J."/>
            <person name="Wilkes D.E."/>
            <person name="Wang Y."/>
            <person name="Cai H."/>
            <person name="Collins K."/>
            <person name="Stewart B.A."/>
            <person name="Lee S.R."/>
            <person name="Wilamowska K."/>
            <person name="Weinberg Z."/>
            <person name="Ruzzo W.L."/>
            <person name="Wloga D."/>
            <person name="Gaertig J."/>
            <person name="Frankel J."/>
            <person name="Tsao C.-C."/>
            <person name="Gorovsky M.A."/>
            <person name="Keeling P.J."/>
            <person name="Waller R.F."/>
            <person name="Patron N.J."/>
            <person name="Cherry J.M."/>
            <person name="Stover N.A."/>
            <person name="Krieger C.J."/>
            <person name="del Toro C."/>
            <person name="Ryder H.F."/>
            <person name="Williamson S.C."/>
            <person name="Barbeau R.A."/>
            <person name="Hamilton E.P."/>
            <person name="Orias E."/>
        </authorList>
    </citation>
    <scope>NUCLEOTIDE SEQUENCE [LARGE SCALE GENOMIC DNA]</scope>
    <source>
        <strain evidence="4">SB210</strain>
    </source>
</reference>
<evidence type="ECO:0000313" key="3">
    <source>
        <dbReference type="EMBL" id="EAR95571.2"/>
    </source>
</evidence>
<dbReference type="KEGG" id="tet:TTHERM_00079760"/>
<feature type="region of interest" description="Disordered" evidence="2">
    <location>
        <begin position="783"/>
        <end position="836"/>
    </location>
</feature>
<dbReference type="PANTHER" id="PTHR37028">
    <property type="entry name" value="UNNAMED PRODUCT-RELATED"/>
    <property type="match status" value="1"/>
</dbReference>
<dbReference type="EMBL" id="GG662704">
    <property type="protein sequence ID" value="EAR95571.2"/>
    <property type="molecule type" value="Genomic_DNA"/>
</dbReference>
<accession>Q23FN9</accession>
<evidence type="ECO:0000256" key="1">
    <source>
        <dbReference type="SAM" id="Coils"/>
    </source>
</evidence>
<evidence type="ECO:0000256" key="2">
    <source>
        <dbReference type="SAM" id="MobiDB-lite"/>
    </source>
</evidence>
<proteinExistence type="predicted"/>
<dbReference type="InParanoid" id="Q23FN9"/>
<dbReference type="PANTHER" id="PTHR37028:SF4">
    <property type="entry name" value="ALMS MOTIF DOMAIN-CONTAINING PROTEIN"/>
    <property type="match status" value="1"/>
</dbReference>
<evidence type="ECO:0000313" key="4">
    <source>
        <dbReference type="Proteomes" id="UP000009168"/>
    </source>
</evidence>
<dbReference type="Proteomes" id="UP000009168">
    <property type="component" value="Unassembled WGS sequence"/>
</dbReference>
<protein>
    <submittedName>
        <fullName evidence="3">Uncharacterized protein</fullName>
    </submittedName>
</protein>
<feature type="region of interest" description="Disordered" evidence="2">
    <location>
        <begin position="229"/>
        <end position="250"/>
    </location>
</feature>
<dbReference type="RefSeq" id="XP_001015816.2">
    <property type="nucleotide sequence ID" value="XM_001015816.2"/>
</dbReference>
<gene>
    <name evidence="3" type="ORF">TTHERM_00079760</name>
</gene>
<feature type="coiled-coil region" evidence="1">
    <location>
        <begin position="420"/>
        <end position="447"/>
    </location>
</feature>
<feature type="coiled-coil region" evidence="1">
    <location>
        <begin position="725"/>
        <end position="752"/>
    </location>
</feature>
<dbReference type="GeneID" id="7824593"/>
<feature type="coiled-coil region" evidence="1">
    <location>
        <begin position="281"/>
        <end position="322"/>
    </location>
</feature>
<feature type="compositionally biased region" description="Basic and acidic residues" evidence="2">
    <location>
        <begin position="784"/>
        <end position="815"/>
    </location>
</feature>
<feature type="coiled-coil region" evidence="1">
    <location>
        <begin position="9"/>
        <end position="36"/>
    </location>
</feature>
<organism evidence="3 4">
    <name type="scientific">Tetrahymena thermophila (strain SB210)</name>
    <dbReference type="NCBI Taxonomy" id="312017"/>
    <lineage>
        <taxon>Eukaryota</taxon>
        <taxon>Sar</taxon>
        <taxon>Alveolata</taxon>
        <taxon>Ciliophora</taxon>
        <taxon>Intramacronucleata</taxon>
        <taxon>Oligohymenophorea</taxon>
        <taxon>Hymenostomatida</taxon>
        <taxon>Tetrahymenina</taxon>
        <taxon>Tetrahymenidae</taxon>
        <taxon>Tetrahymena</taxon>
    </lineage>
</organism>